<dbReference type="Pfam" id="PF13822">
    <property type="entry name" value="ACC_epsilon"/>
    <property type="match status" value="1"/>
</dbReference>
<organism evidence="2 3">
    <name type="scientific">Nocardioides marmorisolisilvae</name>
    <dbReference type="NCBI Taxonomy" id="1542737"/>
    <lineage>
        <taxon>Bacteria</taxon>
        <taxon>Bacillati</taxon>
        <taxon>Actinomycetota</taxon>
        <taxon>Actinomycetes</taxon>
        <taxon>Propionibacteriales</taxon>
        <taxon>Nocardioidaceae</taxon>
        <taxon>Nocardioides</taxon>
    </lineage>
</organism>
<protein>
    <submittedName>
        <fullName evidence="2">Acyl-CoA carboxylase subunit epsilon</fullName>
    </submittedName>
</protein>
<keyword evidence="3" id="KW-1185">Reference proteome</keyword>
<dbReference type="AlphaFoldDB" id="A0A3N0DSI8"/>
<dbReference type="GO" id="GO:0004658">
    <property type="term" value="F:propionyl-CoA carboxylase activity"/>
    <property type="evidence" value="ECO:0007669"/>
    <property type="project" value="InterPro"/>
</dbReference>
<comment type="caution">
    <text evidence="2">The sequence shown here is derived from an EMBL/GenBank/DDBJ whole genome shotgun (WGS) entry which is preliminary data.</text>
</comment>
<sequence length="73" mass="7459">MSTEESGSAPVLRVVNADATPEEIAAIVAVFSALGGAAPAAKKPVPAWAANARKMRASHPHGRSGWRASGLPR</sequence>
<accession>A0A3N0DSI8</accession>
<dbReference type="Proteomes" id="UP000277094">
    <property type="component" value="Unassembled WGS sequence"/>
</dbReference>
<evidence type="ECO:0000313" key="2">
    <source>
        <dbReference type="EMBL" id="RNL78605.1"/>
    </source>
</evidence>
<evidence type="ECO:0000256" key="1">
    <source>
        <dbReference type="SAM" id="MobiDB-lite"/>
    </source>
</evidence>
<evidence type="ECO:0000313" key="3">
    <source>
        <dbReference type="Proteomes" id="UP000277094"/>
    </source>
</evidence>
<dbReference type="InterPro" id="IPR032716">
    <property type="entry name" value="ACC_epsilon"/>
</dbReference>
<name>A0A3N0DSI8_9ACTN</name>
<gene>
    <name evidence="2" type="ORF">EFL95_05825</name>
</gene>
<reference evidence="2 3" key="1">
    <citation type="submission" date="2018-11" db="EMBL/GenBank/DDBJ databases">
        <authorList>
            <person name="Li F."/>
        </authorList>
    </citation>
    <scope>NUCLEOTIDE SEQUENCE [LARGE SCALE GENOMIC DNA]</scope>
    <source>
        <strain evidence="2 3">KIS18-7</strain>
    </source>
</reference>
<proteinExistence type="predicted"/>
<dbReference type="RefSeq" id="WP_123233106.1">
    <property type="nucleotide sequence ID" value="NZ_RJSG01000002.1"/>
</dbReference>
<feature type="region of interest" description="Disordered" evidence="1">
    <location>
        <begin position="51"/>
        <end position="73"/>
    </location>
</feature>
<dbReference type="EMBL" id="RJSG01000002">
    <property type="protein sequence ID" value="RNL78605.1"/>
    <property type="molecule type" value="Genomic_DNA"/>
</dbReference>
<dbReference type="GO" id="GO:0003989">
    <property type="term" value="F:acetyl-CoA carboxylase activity"/>
    <property type="evidence" value="ECO:0007669"/>
    <property type="project" value="InterPro"/>
</dbReference>
<feature type="compositionally biased region" description="Basic residues" evidence="1">
    <location>
        <begin position="53"/>
        <end position="64"/>
    </location>
</feature>